<name>A0ABV1Y2M7_9ACTN</name>
<keyword evidence="2" id="KW-1185">Reference proteome</keyword>
<dbReference type="Proteomes" id="UP001486207">
    <property type="component" value="Unassembled WGS sequence"/>
</dbReference>
<dbReference type="RefSeq" id="WP_190072621.1">
    <property type="nucleotide sequence ID" value="NZ_BNBM01000011.1"/>
</dbReference>
<protein>
    <submittedName>
        <fullName evidence="1">Uncharacterized protein</fullName>
    </submittedName>
</protein>
<gene>
    <name evidence="1" type="ORF">ABT384_36385</name>
</gene>
<dbReference type="EMBL" id="JBEPFB010000022">
    <property type="protein sequence ID" value="MER7378107.1"/>
    <property type="molecule type" value="Genomic_DNA"/>
</dbReference>
<evidence type="ECO:0000313" key="2">
    <source>
        <dbReference type="Proteomes" id="UP001486207"/>
    </source>
</evidence>
<comment type="caution">
    <text evidence="1">The sequence shown here is derived from an EMBL/GenBank/DDBJ whole genome shotgun (WGS) entry which is preliminary data.</text>
</comment>
<sequence length="46" mass="5088">MATNTLTRRRLHQLFASLVWARRTPSAPGDEPTTPDVWLAGLRLGG</sequence>
<reference evidence="1 2" key="1">
    <citation type="submission" date="2024-06" db="EMBL/GenBank/DDBJ databases">
        <title>The Natural Products Discovery Center: Release of the First 8490 Sequenced Strains for Exploring Actinobacteria Biosynthetic Diversity.</title>
        <authorList>
            <person name="Kalkreuter E."/>
            <person name="Kautsar S.A."/>
            <person name="Yang D."/>
            <person name="Bader C.D."/>
            <person name="Teijaro C.N."/>
            <person name="Fluegel L."/>
            <person name="Davis C.M."/>
            <person name="Simpson J.R."/>
            <person name="Lauterbach L."/>
            <person name="Steele A.D."/>
            <person name="Gui C."/>
            <person name="Meng S."/>
            <person name="Li G."/>
            <person name="Viehrig K."/>
            <person name="Ye F."/>
            <person name="Su P."/>
            <person name="Kiefer A.F."/>
            <person name="Nichols A."/>
            <person name="Cepeda A.J."/>
            <person name="Yan W."/>
            <person name="Fan B."/>
            <person name="Jiang Y."/>
            <person name="Adhikari A."/>
            <person name="Zheng C.-J."/>
            <person name="Schuster L."/>
            <person name="Cowan T.M."/>
            <person name="Smanski M.J."/>
            <person name="Chevrette M.G."/>
            <person name="De Carvalho L.P.S."/>
            <person name="Shen B."/>
        </authorList>
    </citation>
    <scope>NUCLEOTIDE SEQUENCE [LARGE SCALE GENOMIC DNA]</scope>
    <source>
        <strain evidence="1 2">NPDC000155</strain>
    </source>
</reference>
<organism evidence="1 2">
    <name type="scientific">Streptomyces lanatus</name>
    <dbReference type="NCBI Taxonomy" id="66900"/>
    <lineage>
        <taxon>Bacteria</taxon>
        <taxon>Bacillati</taxon>
        <taxon>Actinomycetota</taxon>
        <taxon>Actinomycetes</taxon>
        <taxon>Kitasatosporales</taxon>
        <taxon>Streptomycetaceae</taxon>
        <taxon>Streptomyces</taxon>
    </lineage>
</organism>
<evidence type="ECO:0000313" key="1">
    <source>
        <dbReference type="EMBL" id="MER7378107.1"/>
    </source>
</evidence>
<accession>A0ABV1Y2M7</accession>
<proteinExistence type="predicted"/>